<dbReference type="EMBL" id="AAQR03180392">
    <property type="status" value="NOT_ANNOTATED_CDS"/>
    <property type="molecule type" value="Genomic_DNA"/>
</dbReference>
<feature type="region of interest" description="Disordered" evidence="6">
    <location>
        <begin position="435"/>
        <end position="463"/>
    </location>
</feature>
<feature type="region of interest" description="Disordered" evidence="6">
    <location>
        <begin position="482"/>
        <end position="623"/>
    </location>
</feature>
<dbReference type="EMBL" id="AAQR03180393">
    <property type="status" value="NOT_ANNOTATED_CDS"/>
    <property type="molecule type" value="Genomic_DNA"/>
</dbReference>
<feature type="transmembrane region" description="Helical" evidence="7">
    <location>
        <begin position="76"/>
        <end position="98"/>
    </location>
</feature>
<dbReference type="eggNOG" id="ENOG502S7I2">
    <property type="taxonomic scope" value="Eukaryota"/>
</dbReference>
<dbReference type="GO" id="GO:0007166">
    <property type="term" value="P:cell surface receptor signaling pathway"/>
    <property type="evidence" value="ECO:0007669"/>
    <property type="project" value="TreeGrafter"/>
</dbReference>
<dbReference type="HOGENOM" id="CLU_011793_0_0_1"/>
<keyword evidence="5 7" id="KW-0472">Membrane</keyword>
<organism evidence="8 9">
    <name type="scientific">Otolemur garnettii</name>
    <name type="common">Small-eared galago</name>
    <name type="synonym">Garnett's greater bushbaby</name>
    <dbReference type="NCBI Taxonomy" id="30611"/>
    <lineage>
        <taxon>Eukaryota</taxon>
        <taxon>Metazoa</taxon>
        <taxon>Chordata</taxon>
        <taxon>Craniata</taxon>
        <taxon>Vertebrata</taxon>
        <taxon>Euteleostomi</taxon>
        <taxon>Mammalia</taxon>
        <taxon>Eutheria</taxon>
        <taxon>Euarchontoglires</taxon>
        <taxon>Primates</taxon>
        <taxon>Strepsirrhini</taxon>
        <taxon>Lorisiformes</taxon>
        <taxon>Galagidae</taxon>
        <taxon>Otolemur</taxon>
    </lineage>
</organism>
<dbReference type="InParanoid" id="H0X231"/>
<feature type="region of interest" description="Disordered" evidence="6">
    <location>
        <begin position="367"/>
        <end position="393"/>
    </location>
</feature>
<evidence type="ECO:0000256" key="4">
    <source>
        <dbReference type="ARBA" id="ARBA00022989"/>
    </source>
</evidence>
<evidence type="ECO:0000256" key="1">
    <source>
        <dbReference type="ARBA" id="ARBA00004141"/>
    </source>
</evidence>
<comment type="similarity">
    <text evidence="2">Belongs to the MS4A family.</text>
</comment>
<protein>
    <recommendedName>
        <fullName evidence="10">Membrane spanning 4-domains A14</fullName>
    </recommendedName>
</protein>
<evidence type="ECO:0000256" key="5">
    <source>
        <dbReference type="ARBA" id="ARBA00023136"/>
    </source>
</evidence>
<feature type="transmembrane region" description="Helical" evidence="7">
    <location>
        <begin position="110"/>
        <end position="133"/>
    </location>
</feature>
<reference evidence="9" key="1">
    <citation type="submission" date="2011-03" db="EMBL/GenBank/DDBJ databases">
        <title>Version 3 of the genome sequence of Otolemur garnettii (Bushbaby).</title>
        <authorList>
            <consortium name="The Broad Institute Genome Sequencing Platform"/>
            <person name="Di Palma F."/>
            <person name="Johnson J."/>
            <person name="Lander E.S."/>
            <person name="Lindblad-Toh K."/>
            <person name="Jaffe D.B."/>
            <person name="Gnerre S."/>
            <person name="MacCallum I."/>
            <person name="Przybylski D."/>
            <person name="Ribeiro F.J."/>
            <person name="Burton J.N."/>
            <person name="Walker B.J."/>
            <person name="Sharpe T."/>
            <person name="Hall G."/>
        </authorList>
    </citation>
    <scope>NUCLEOTIDE SEQUENCE [LARGE SCALE GENOMIC DNA]</scope>
</reference>
<feature type="compositionally biased region" description="Polar residues" evidence="6">
    <location>
        <begin position="242"/>
        <end position="254"/>
    </location>
</feature>
<feature type="compositionally biased region" description="Basic and acidic residues" evidence="6">
    <location>
        <begin position="553"/>
        <end position="574"/>
    </location>
</feature>
<dbReference type="GeneTree" id="ENSGT00940000163132"/>
<feature type="transmembrane region" description="Helical" evidence="7">
    <location>
        <begin position="44"/>
        <end position="70"/>
    </location>
</feature>
<name>H0X231_OTOGA</name>
<proteinExistence type="inferred from homology"/>
<dbReference type="Ensembl" id="ENSOGAT00000010166.2">
    <property type="protein sequence ID" value="ENSOGAP00000009085.2"/>
    <property type="gene ID" value="ENSOGAG00000010163.2"/>
</dbReference>
<evidence type="ECO:0008006" key="10">
    <source>
        <dbReference type="Google" id="ProtNLM"/>
    </source>
</evidence>
<feature type="compositionally biased region" description="Polar residues" evidence="6">
    <location>
        <begin position="261"/>
        <end position="278"/>
    </location>
</feature>
<dbReference type="OMA" id="EWQFEMQ"/>
<evidence type="ECO:0000256" key="7">
    <source>
        <dbReference type="SAM" id="Phobius"/>
    </source>
</evidence>
<dbReference type="InterPro" id="IPR007237">
    <property type="entry name" value="CD20-like"/>
</dbReference>
<dbReference type="Proteomes" id="UP000005225">
    <property type="component" value="Unassembled WGS sequence"/>
</dbReference>
<feature type="compositionally biased region" description="Polar residues" evidence="6">
    <location>
        <begin position="584"/>
        <end position="618"/>
    </location>
</feature>
<dbReference type="STRING" id="30611.ENSOGAP00000009085"/>
<evidence type="ECO:0000313" key="8">
    <source>
        <dbReference type="Ensembl" id="ENSOGAP00000009085.2"/>
    </source>
</evidence>
<comment type="subcellular location">
    <subcellularLocation>
        <location evidence="1">Membrane</location>
        <topology evidence="1">Multi-pass membrane protein</topology>
    </subcellularLocation>
</comment>
<sequence>MELPSEDKRETHVLTIQPKETILTALPYRPHSSLLDFLKGEPKVLGAVQILLGLFIFGLGITFVFSYIIFSKNFPLVFLAGYPFWGSFIFILTGYLIEIHNKSKQILEQCIMAMNIISSLVAIAGITLTFISYRHQYKYCQIPSLEDICGLGRTFFIVVFFLPTDIVPGDEQRGLGEDAQLQFELQEESYSDDTTATRIQTVFFGGYAFFKLRVAKSPLASQFRLQTGRPSSLPPSAPVPKEQQQNIPSRLQSTEGDHLSPLTSQKQHSKNTTHTQKPSVFEPKEKDQESATAQHPKIQTQLLKKKSLPFQFFPSYSVLKVQKLSPKDLPPQGLPGQAQSIKAMISTTPASHVMQSYDLTRKDLPFQDISSQDLPSGSQNIPSQDFSSPDTLSSALSKAMLSEASKPHIVQPSNTKHLLQKTPDIQPENQQLLHKSHKDIQSEVKEETKKWNSEEELPRKKFSKGHSLDYLVKVWKFSRKNSLDKSNKSLQSSKRNFLYKPNKSWHSSKKDFLDKRNKSWRSPKKKSVDKKAQHHHTPQQLPDQPAEIQRGPKGKDGQDIDQRAEKEQGPEKQTQDQQADDQQSPKGQQSQVEKAPNQLCQDWDSQTQKYQGWQSAKKQLSEHSIRDFKFFSSTQSEE</sequence>
<dbReference type="GO" id="GO:0005886">
    <property type="term" value="C:plasma membrane"/>
    <property type="evidence" value="ECO:0007669"/>
    <property type="project" value="TreeGrafter"/>
</dbReference>
<keyword evidence="4 7" id="KW-1133">Transmembrane helix</keyword>
<dbReference type="PANTHER" id="PTHR23320">
    <property type="entry name" value="MEMBRANE-SPANNING 4-DOMAINS SUBFAMILY A MS4A -RELATED"/>
    <property type="match status" value="1"/>
</dbReference>
<feature type="compositionally biased region" description="Basic and acidic residues" evidence="6">
    <location>
        <begin position="508"/>
        <end position="517"/>
    </location>
</feature>
<dbReference type="InterPro" id="IPR030417">
    <property type="entry name" value="MS4A"/>
</dbReference>
<feature type="region of interest" description="Disordered" evidence="6">
    <location>
        <begin position="225"/>
        <end position="297"/>
    </location>
</feature>
<reference evidence="8" key="3">
    <citation type="submission" date="2025-09" db="UniProtKB">
        <authorList>
            <consortium name="Ensembl"/>
        </authorList>
    </citation>
    <scope>IDENTIFICATION</scope>
</reference>
<keyword evidence="9" id="KW-1185">Reference proteome</keyword>
<evidence type="ECO:0000256" key="6">
    <source>
        <dbReference type="SAM" id="MobiDB-lite"/>
    </source>
</evidence>
<evidence type="ECO:0000313" key="9">
    <source>
        <dbReference type="Proteomes" id="UP000005225"/>
    </source>
</evidence>
<dbReference type="AlphaFoldDB" id="H0X231"/>
<feature type="compositionally biased region" description="Basic residues" evidence="6">
    <location>
        <begin position="518"/>
        <end position="537"/>
    </location>
</feature>
<dbReference type="Pfam" id="PF04103">
    <property type="entry name" value="CD20"/>
    <property type="match status" value="1"/>
</dbReference>
<feature type="compositionally biased region" description="Polar residues" evidence="6">
    <location>
        <begin position="368"/>
        <end position="393"/>
    </location>
</feature>
<accession>H0X231</accession>
<dbReference type="PANTHER" id="PTHR23320:SF10">
    <property type="entry name" value="MEMBRANE-SPANNING 4-DOMAINS SUBFAMILY A MEMBER 14"/>
    <property type="match status" value="1"/>
</dbReference>
<feature type="compositionally biased region" description="Basic and acidic residues" evidence="6">
    <location>
        <begin position="438"/>
        <end position="459"/>
    </location>
</feature>
<evidence type="ECO:0000256" key="2">
    <source>
        <dbReference type="ARBA" id="ARBA00009565"/>
    </source>
</evidence>
<keyword evidence="3 7" id="KW-0812">Transmembrane</keyword>
<reference evidence="8" key="2">
    <citation type="submission" date="2025-08" db="UniProtKB">
        <authorList>
            <consortium name="Ensembl"/>
        </authorList>
    </citation>
    <scope>IDENTIFICATION</scope>
</reference>
<evidence type="ECO:0000256" key="3">
    <source>
        <dbReference type="ARBA" id="ARBA00022692"/>
    </source>
</evidence>